<evidence type="ECO:0000313" key="1">
    <source>
        <dbReference type="EMBL" id="GMN57122.1"/>
    </source>
</evidence>
<comment type="caution">
    <text evidence="1">The sequence shown here is derived from an EMBL/GenBank/DDBJ whole genome shotgun (WGS) entry which is preliminary data.</text>
</comment>
<proteinExistence type="predicted"/>
<dbReference type="AlphaFoldDB" id="A0AA88DKV6"/>
<evidence type="ECO:0000313" key="2">
    <source>
        <dbReference type="Proteomes" id="UP001187192"/>
    </source>
</evidence>
<accession>A0AA88DKV6</accession>
<organism evidence="1 2">
    <name type="scientific">Ficus carica</name>
    <name type="common">Common fig</name>
    <dbReference type="NCBI Taxonomy" id="3494"/>
    <lineage>
        <taxon>Eukaryota</taxon>
        <taxon>Viridiplantae</taxon>
        <taxon>Streptophyta</taxon>
        <taxon>Embryophyta</taxon>
        <taxon>Tracheophyta</taxon>
        <taxon>Spermatophyta</taxon>
        <taxon>Magnoliopsida</taxon>
        <taxon>eudicotyledons</taxon>
        <taxon>Gunneridae</taxon>
        <taxon>Pentapetalae</taxon>
        <taxon>rosids</taxon>
        <taxon>fabids</taxon>
        <taxon>Rosales</taxon>
        <taxon>Moraceae</taxon>
        <taxon>Ficeae</taxon>
        <taxon>Ficus</taxon>
    </lineage>
</organism>
<sequence>MWELRESRVDSASCEMIRGEAEMILMWSKMKSDELERFPVIFLMPWAKWLFFGHDFREDGILWAWMNKEGFLIFPCYNYEKVLGSTHGVDSLSRWSSAQPDRLSG</sequence>
<protein>
    <submittedName>
        <fullName evidence="1">Uncharacterized protein</fullName>
    </submittedName>
</protein>
<dbReference type="EMBL" id="BTGU01000068">
    <property type="protein sequence ID" value="GMN57122.1"/>
    <property type="molecule type" value="Genomic_DNA"/>
</dbReference>
<dbReference type="Proteomes" id="UP001187192">
    <property type="component" value="Unassembled WGS sequence"/>
</dbReference>
<gene>
    <name evidence="1" type="ORF">TIFTF001_026221</name>
</gene>
<name>A0AA88DKV6_FICCA</name>
<reference evidence="1" key="1">
    <citation type="submission" date="2023-07" db="EMBL/GenBank/DDBJ databases">
        <title>draft genome sequence of fig (Ficus carica).</title>
        <authorList>
            <person name="Takahashi T."/>
            <person name="Nishimura K."/>
        </authorList>
    </citation>
    <scope>NUCLEOTIDE SEQUENCE</scope>
</reference>
<keyword evidence="2" id="KW-1185">Reference proteome</keyword>